<gene>
    <name evidence="1" type="ORF">FVB32_06430</name>
</gene>
<organism evidence="1 2">
    <name type="scientific">Flagellimonas hymeniacidonis</name>
    <dbReference type="NCBI Taxonomy" id="2603628"/>
    <lineage>
        <taxon>Bacteria</taxon>
        <taxon>Pseudomonadati</taxon>
        <taxon>Bacteroidota</taxon>
        <taxon>Flavobacteriia</taxon>
        <taxon>Flavobacteriales</taxon>
        <taxon>Flavobacteriaceae</taxon>
        <taxon>Flagellimonas</taxon>
    </lineage>
</organism>
<dbReference type="Proteomes" id="UP000321456">
    <property type="component" value="Unassembled WGS sequence"/>
</dbReference>
<evidence type="ECO:0000313" key="1">
    <source>
        <dbReference type="EMBL" id="TXN37923.1"/>
    </source>
</evidence>
<name>A0A5C8V985_9FLAO</name>
<evidence type="ECO:0000313" key="2">
    <source>
        <dbReference type="Proteomes" id="UP000321456"/>
    </source>
</evidence>
<proteinExistence type="predicted"/>
<comment type="caution">
    <text evidence="1">The sequence shown here is derived from an EMBL/GenBank/DDBJ whole genome shotgun (WGS) entry which is preliminary data.</text>
</comment>
<dbReference type="EMBL" id="VRUR01000001">
    <property type="protein sequence ID" value="TXN37923.1"/>
    <property type="molecule type" value="Genomic_DNA"/>
</dbReference>
<keyword evidence="2" id="KW-1185">Reference proteome</keyword>
<protein>
    <submittedName>
        <fullName evidence="1">Uncharacterized protein</fullName>
    </submittedName>
</protein>
<sequence>MIIQFKKYRDKQSTLTCIRSDETRTWDKLQVDFELHDLAHFAIETELGFTNAFYGLLAKGYNIQDFSLPVEQRPQALISKNLPVESLQTEHIANLLLIDHFQKNIGSDFIDQLKGMLKEDGLAFPEILTQERLEKINNSFEELISKWNALEEEGMLELTFNPI</sequence>
<reference evidence="1 2" key="1">
    <citation type="submission" date="2019-08" db="EMBL/GenBank/DDBJ databases">
        <title>Professor.</title>
        <authorList>
            <person name="Park J.S."/>
        </authorList>
    </citation>
    <scope>NUCLEOTIDE SEQUENCE [LARGE SCALE GENOMIC DNA]</scope>
    <source>
        <strain evidence="1 2">176CP5-101</strain>
    </source>
</reference>
<dbReference type="RefSeq" id="WP_147742319.1">
    <property type="nucleotide sequence ID" value="NZ_VRUR01000001.1"/>
</dbReference>
<dbReference type="AlphaFoldDB" id="A0A5C8V985"/>
<accession>A0A5C8V985</accession>